<evidence type="ECO:0000313" key="2">
    <source>
        <dbReference type="Proteomes" id="UP000601099"/>
    </source>
</evidence>
<sequence>MVSAPPTQSAFFPRFSRLVGPASVATQLLLVLYTFRQVIFKPGQNLLADHYDGIKSYFSIESFLHQPFSDGMLVQGHNYPFGEYTP</sequence>
<evidence type="ECO:0000313" key="1">
    <source>
        <dbReference type="EMBL" id="MBG8554755.1"/>
    </source>
</evidence>
<protein>
    <submittedName>
        <fullName evidence="1">Uncharacterized protein</fullName>
    </submittedName>
</protein>
<organism evidence="1 2">
    <name type="scientific">Hymenobacter guriensis</name>
    <dbReference type="NCBI Taxonomy" id="2793065"/>
    <lineage>
        <taxon>Bacteria</taxon>
        <taxon>Pseudomonadati</taxon>
        <taxon>Bacteroidota</taxon>
        <taxon>Cytophagia</taxon>
        <taxon>Cytophagales</taxon>
        <taxon>Hymenobacteraceae</taxon>
        <taxon>Hymenobacter</taxon>
    </lineage>
</organism>
<dbReference type="Proteomes" id="UP000601099">
    <property type="component" value="Unassembled WGS sequence"/>
</dbReference>
<name>A0ABS0L3N9_9BACT</name>
<accession>A0ABS0L3N9</accession>
<dbReference type="RefSeq" id="WP_196955770.1">
    <property type="nucleotide sequence ID" value="NZ_JADWYK010000008.1"/>
</dbReference>
<reference evidence="1 2" key="1">
    <citation type="submission" date="2020-11" db="EMBL/GenBank/DDBJ databases">
        <title>Hymenobacter sp.</title>
        <authorList>
            <person name="Kim M.K."/>
        </authorList>
    </citation>
    <scope>NUCLEOTIDE SEQUENCE [LARGE SCALE GENOMIC DNA]</scope>
    <source>
        <strain evidence="1 2">BT594</strain>
    </source>
</reference>
<comment type="caution">
    <text evidence="1">The sequence shown here is derived from an EMBL/GenBank/DDBJ whole genome shotgun (WGS) entry which is preliminary data.</text>
</comment>
<dbReference type="EMBL" id="JADWYK010000008">
    <property type="protein sequence ID" value="MBG8554755.1"/>
    <property type="molecule type" value="Genomic_DNA"/>
</dbReference>
<gene>
    <name evidence="1" type="ORF">I5L79_14460</name>
</gene>
<proteinExistence type="predicted"/>
<keyword evidence="2" id="KW-1185">Reference proteome</keyword>